<reference evidence="5 6" key="1">
    <citation type="submission" date="2018-01" db="EMBL/GenBank/DDBJ databases">
        <title>The draft genome sequence of Halioglobus japonicus S1-36.</title>
        <authorList>
            <person name="Du Z.-J."/>
            <person name="Shi M.-J."/>
        </authorList>
    </citation>
    <scope>NUCLEOTIDE SEQUENCE [LARGE SCALE GENOMIC DNA]</scope>
    <source>
        <strain evidence="5 6">S1-36</strain>
    </source>
</reference>
<dbReference type="Pfam" id="PF01638">
    <property type="entry name" value="HxlR"/>
    <property type="match status" value="1"/>
</dbReference>
<sequence>MMQLIRVARLHHATVLCKPLREETVGRPVKYKTFDHMNCSLAQTLNIIGERWTLLILRDSFFGSKRFAQFERNLGISKNILTARLNTLVEEGILTRRTSKEDGRTDYVLTEQGLELQPVLLSMTHWGDKHRPHPRGERVTFVDRETGRPIQKMGVRGEDGRLLAPRDIRATAGPGLETD</sequence>
<dbReference type="Proteomes" id="UP000235162">
    <property type="component" value="Unassembled WGS sequence"/>
</dbReference>
<evidence type="ECO:0000256" key="2">
    <source>
        <dbReference type="ARBA" id="ARBA00023125"/>
    </source>
</evidence>
<protein>
    <submittedName>
        <fullName evidence="5">Transcriptional regulator</fullName>
    </submittedName>
</protein>
<keyword evidence="6" id="KW-1185">Reference proteome</keyword>
<dbReference type="Gene3D" id="1.10.10.10">
    <property type="entry name" value="Winged helix-like DNA-binding domain superfamily/Winged helix DNA-binding domain"/>
    <property type="match status" value="1"/>
</dbReference>
<dbReference type="InterPro" id="IPR036388">
    <property type="entry name" value="WH-like_DNA-bd_sf"/>
</dbReference>
<gene>
    <name evidence="5" type="ORF">C0029_04025</name>
</gene>
<organism evidence="5 6">
    <name type="scientific">Halioglobus japonicus</name>
    <dbReference type="NCBI Taxonomy" id="930805"/>
    <lineage>
        <taxon>Bacteria</taxon>
        <taxon>Pseudomonadati</taxon>
        <taxon>Pseudomonadota</taxon>
        <taxon>Gammaproteobacteria</taxon>
        <taxon>Cellvibrionales</taxon>
        <taxon>Halieaceae</taxon>
        <taxon>Halioglobus</taxon>
    </lineage>
</organism>
<dbReference type="InterPro" id="IPR002577">
    <property type="entry name" value="HTH_HxlR"/>
</dbReference>
<dbReference type="AlphaFoldDB" id="A0AAP8SPJ7"/>
<evidence type="ECO:0000259" key="4">
    <source>
        <dbReference type="PROSITE" id="PS51118"/>
    </source>
</evidence>
<dbReference type="PROSITE" id="PS51118">
    <property type="entry name" value="HTH_HXLR"/>
    <property type="match status" value="1"/>
</dbReference>
<proteinExistence type="predicted"/>
<dbReference type="InterPro" id="IPR036390">
    <property type="entry name" value="WH_DNA-bd_sf"/>
</dbReference>
<evidence type="ECO:0000256" key="1">
    <source>
        <dbReference type="ARBA" id="ARBA00023015"/>
    </source>
</evidence>
<evidence type="ECO:0000313" key="5">
    <source>
        <dbReference type="EMBL" id="PLW87750.1"/>
    </source>
</evidence>
<dbReference type="PANTHER" id="PTHR33204:SF18">
    <property type="entry name" value="TRANSCRIPTIONAL REGULATORY PROTEIN"/>
    <property type="match status" value="1"/>
</dbReference>
<evidence type="ECO:0000313" key="6">
    <source>
        <dbReference type="Proteomes" id="UP000235162"/>
    </source>
</evidence>
<comment type="caution">
    <text evidence="5">The sequence shown here is derived from an EMBL/GenBank/DDBJ whole genome shotgun (WGS) entry which is preliminary data.</text>
</comment>
<dbReference type="PANTHER" id="PTHR33204">
    <property type="entry name" value="TRANSCRIPTIONAL REGULATOR, MARR FAMILY"/>
    <property type="match status" value="1"/>
</dbReference>
<keyword evidence="2" id="KW-0238">DNA-binding</keyword>
<accession>A0AAP8SPJ7</accession>
<dbReference type="GO" id="GO:0003677">
    <property type="term" value="F:DNA binding"/>
    <property type="evidence" value="ECO:0007669"/>
    <property type="project" value="UniProtKB-KW"/>
</dbReference>
<dbReference type="EMBL" id="PKUR01000001">
    <property type="protein sequence ID" value="PLW87750.1"/>
    <property type="molecule type" value="Genomic_DNA"/>
</dbReference>
<name>A0AAP8SPJ7_9GAMM</name>
<evidence type="ECO:0000256" key="3">
    <source>
        <dbReference type="ARBA" id="ARBA00023163"/>
    </source>
</evidence>
<keyword evidence="1" id="KW-0805">Transcription regulation</keyword>
<dbReference type="SUPFAM" id="SSF46785">
    <property type="entry name" value="Winged helix' DNA-binding domain"/>
    <property type="match status" value="1"/>
</dbReference>
<keyword evidence="3" id="KW-0804">Transcription</keyword>
<feature type="domain" description="HTH hxlR-type" evidence="4">
    <location>
        <begin position="39"/>
        <end position="135"/>
    </location>
</feature>